<dbReference type="Gene3D" id="2.30.40.10">
    <property type="entry name" value="Urease, subunit C, domain 1"/>
    <property type="match status" value="1"/>
</dbReference>
<evidence type="ECO:0000259" key="6">
    <source>
        <dbReference type="Pfam" id="PF01979"/>
    </source>
</evidence>
<keyword evidence="2" id="KW-0479">Metal-binding</keyword>
<dbReference type="InterPro" id="IPR006680">
    <property type="entry name" value="Amidohydro-rel"/>
</dbReference>
<dbReference type="InterPro" id="IPR003764">
    <property type="entry name" value="GlcNAc_6-P_deAcase"/>
</dbReference>
<dbReference type="SUPFAM" id="SSF51338">
    <property type="entry name" value="Composite domain of metallo-dependent hydrolases"/>
    <property type="match status" value="1"/>
</dbReference>
<dbReference type="Pfam" id="PF01979">
    <property type="entry name" value="Amidohydro_1"/>
    <property type="match status" value="1"/>
</dbReference>
<dbReference type="PANTHER" id="PTHR11113:SF14">
    <property type="entry name" value="N-ACETYLGLUCOSAMINE-6-PHOSPHATE DEACETYLASE"/>
    <property type="match status" value="1"/>
</dbReference>
<dbReference type="RefSeq" id="WP_340470037.1">
    <property type="nucleotide sequence ID" value="NZ_JBANBB010000003.1"/>
</dbReference>
<evidence type="ECO:0000313" key="7">
    <source>
        <dbReference type="EMBL" id="MEK0307285.1"/>
    </source>
</evidence>
<feature type="compositionally biased region" description="Gly residues" evidence="5">
    <location>
        <begin position="80"/>
        <end position="94"/>
    </location>
</feature>
<evidence type="ECO:0000313" key="8">
    <source>
        <dbReference type="Proteomes" id="UP001373159"/>
    </source>
</evidence>
<sequence length="461" mass="48153">MSKETYESTGLKVESSLKAPAHPVVLAGARSVDARGVREDAWVLSLEGRIEATGQGGASLEAALRAAGLPGLPASFRSGSDGGSGTGGGRGSGVGESLHVDTSGAHARGTVMEDGVEFIDAAGSILTPGFIDIHSHGGWVHSFDDGDGAIRTARACHMIHGTTRQVLSLITNPIDVMRTNLRSVKRVMDTRPDVLGAHLEGPFIALSRKGAHDPTCLRDPEPAVLDSLLEAADGCIRQVTLAPERDHGYEAIARLAGVGVVPAVGHCDADYDQTRRAFDTGAHILTHVFNAMNGIHHRQPGPIPAAMEDSRVTAELINDGFHVQDPCVELAFRLFPHRIALVTDAMEATGCEDGAYKLGSLDVKVEDGHARLVSNGAIAGSTLTMDVAVGRAVQSIGLPAPQAVEAATLTPARALGLDRPNTITGAPLGLLAPGYAADLLLLDPTDWSVKTVVCNGRRIQI</sequence>
<gene>
    <name evidence="7" type="primary">nagA</name>
    <name evidence="7" type="ORF">V8P97_07410</name>
</gene>
<dbReference type="PANTHER" id="PTHR11113">
    <property type="entry name" value="N-ACETYLGLUCOSAMINE-6-PHOSPHATE DEACETYLASE"/>
    <property type="match status" value="1"/>
</dbReference>
<keyword evidence="8" id="KW-1185">Reference proteome</keyword>
<dbReference type="CDD" id="cd00854">
    <property type="entry name" value="NagA"/>
    <property type="match status" value="1"/>
</dbReference>
<comment type="similarity">
    <text evidence="1">Belongs to the metallo-dependent hydrolases superfamily. NagA family.</text>
</comment>
<keyword evidence="3 7" id="KW-0378">Hydrolase</keyword>
<dbReference type="Proteomes" id="UP001373159">
    <property type="component" value="Unassembled WGS sequence"/>
</dbReference>
<accession>A0ABU8ZPW1</accession>
<protein>
    <submittedName>
        <fullName evidence="7">N-acetylglucosamine-6-phosphate deacetylase</fullName>
        <ecNumber evidence="7">3.5.1.25</ecNumber>
    </submittedName>
</protein>
<dbReference type="NCBIfam" id="TIGR00221">
    <property type="entry name" value="nagA"/>
    <property type="match status" value="1"/>
</dbReference>
<dbReference type="InterPro" id="IPR032466">
    <property type="entry name" value="Metal_Hydrolase"/>
</dbReference>
<name>A0ABU8ZPW1_9BIFI</name>
<dbReference type="EC" id="3.5.1.25" evidence="7"/>
<dbReference type="EMBL" id="JBANBB010000003">
    <property type="protein sequence ID" value="MEK0307285.1"/>
    <property type="molecule type" value="Genomic_DNA"/>
</dbReference>
<feature type="region of interest" description="Disordered" evidence="5">
    <location>
        <begin position="75"/>
        <end position="100"/>
    </location>
</feature>
<evidence type="ECO:0000256" key="3">
    <source>
        <dbReference type="ARBA" id="ARBA00022801"/>
    </source>
</evidence>
<dbReference type="SUPFAM" id="SSF51556">
    <property type="entry name" value="Metallo-dependent hydrolases"/>
    <property type="match status" value="1"/>
</dbReference>
<evidence type="ECO:0000256" key="2">
    <source>
        <dbReference type="ARBA" id="ARBA00022723"/>
    </source>
</evidence>
<evidence type="ECO:0000256" key="5">
    <source>
        <dbReference type="SAM" id="MobiDB-lite"/>
    </source>
</evidence>
<evidence type="ECO:0000256" key="1">
    <source>
        <dbReference type="ARBA" id="ARBA00010716"/>
    </source>
</evidence>
<reference evidence="7 8" key="1">
    <citation type="submission" date="2024-02" db="EMBL/GenBank/DDBJ databases">
        <title>Bifidobacterium honeyensis sp. nov., isolated from the comb honey.</title>
        <authorList>
            <person name="Liu W."/>
            <person name="Li Y."/>
        </authorList>
    </citation>
    <scope>NUCLEOTIDE SEQUENCE [LARGE SCALE GENOMIC DNA]</scope>
    <source>
        <strain evidence="7 8">IMAU50988</strain>
    </source>
</reference>
<dbReference type="InterPro" id="IPR011059">
    <property type="entry name" value="Metal-dep_hydrolase_composite"/>
</dbReference>
<proteinExistence type="inferred from homology"/>
<comment type="caution">
    <text evidence="7">The sequence shown here is derived from an EMBL/GenBank/DDBJ whole genome shotgun (WGS) entry which is preliminary data.</text>
</comment>
<organism evidence="7 8">
    <name type="scientific">Bifidobacterium favimelis</name>
    <dbReference type="NCBI Taxonomy" id="3122979"/>
    <lineage>
        <taxon>Bacteria</taxon>
        <taxon>Bacillati</taxon>
        <taxon>Actinomycetota</taxon>
        <taxon>Actinomycetes</taxon>
        <taxon>Bifidobacteriales</taxon>
        <taxon>Bifidobacteriaceae</taxon>
        <taxon>Bifidobacterium</taxon>
    </lineage>
</organism>
<dbReference type="Gene3D" id="3.20.20.140">
    <property type="entry name" value="Metal-dependent hydrolases"/>
    <property type="match status" value="1"/>
</dbReference>
<keyword evidence="4" id="KW-0119">Carbohydrate metabolism</keyword>
<dbReference type="GO" id="GO:0008448">
    <property type="term" value="F:N-acetylglucosamine-6-phosphate deacetylase activity"/>
    <property type="evidence" value="ECO:0007669"/>
    <property type="project" value="UniProtKB-EC"/>
</dbReference>
<feature type="domain" description="Amidohydrolase-related" evidence="6">
    <location>
        <begin position="125"/>
        <end position="458"/>
    </location>
</feature>
<evidence type="ECO:0000256" key="4">
    <source>
        <dbReference type="ARBA" id="ARBA00023277"/>
    </source>
</evidence>